<protein>
    <submittedName>
        <fullName evidence="2">Uncharacterized protein</fullName>
    </submittedName>
</protein>
<name>A0A0L0F885_9EUKA</name>
<dbReference type="GeneID" id="25915018"/>
<dbReference type="Proteomes" id="UP000054560">
    <property type="component" value="Unassembled WGS sequence"/>
</dbReference>
<evidence type="ECO:0000313" key="3">
    <source>
        <dbReference type="Proteomes" id="UP000054560"/>
    </source>
</evidence>
<evidence type="ECO:0000256" key="1">
    <source>
        <dbReference type="SAM" id="MobiDB-lite"/>
    </source>
</evidence>
<dbReference type="RefSeq" id="XP_014146826.1">
    <property type="nucleotide sequence ID" value="XM_014291351.1"/>
</dbReference>
<reference evidence="2 3" key="1">
    <citation type="submission" date="2011-02" db="EMBL/GenBank/DDBJ databases">
        <title>The Genome Sequence of Sphaeroforma arctica JP610.</title>
        <authorList>
            <consortium name="The Broad Institute Genome Sequencing Platform"/>
            <person name="Russ C."/>
            <person name="Cuomo C."/>
            <person name="Young S.K."/>
            <person name="Zeng Q."/>
            <person name="Gargeya S."/>
            <person name="Alvarado L."/>
            <person name="Berlin A."/>
            <person name="Chapman S.B."/>
            <person name="Chen Z."/>
            <person name="Freedman E."/>
            <person name="Gellesch M."/>
            <person name="Goldberg J."/>
            <person name="Griggs A."/>
            <person name="Gujja S."/>
            <person name="Heilman E."/>
            <person name="Heiman D."/>
            <person name="Howarth C."/>
            <person name="Mehta T."/>
            <person name="Neiman D."/>
            <person name="Pearson M."/>
            <person name="Roberts A."/>
            <person name="Saif S."/>
            <person name="Shea T."/>
            <person name="Shenoy N."/>
            <person name="Sisk P."/>
            <person name="Stolte C."/>
            <person name="Sykes S."/>
            <person name="White J."/>
            <person name="Yandava C."/>
            <person name="Burger G."/>
            <person name="Gray M.W."/>
            <person name="Holland P.W.H."/>
            <person name="King N."/>
            <person name="Lang F.B.F."/>
            <person name="Roger A.J."/>
            <person name="Ruiz-Trillo I."/>
            <person name="Haas B."/>
            <person name="Nusbaum C."/>
            <person name="Birren B."/>
        </authorList>
    </citation>
    <scope>NUCLEOTIDE SEQUENCE [LARGE SCALE GENOMIC DNA]</scope>
    <source>
        <strain evidence="2 3">JP610</strain>
    </source>
</reference>
<organism evidence="2 3">
    <name type="scientific">Sphaeroforma arctica JP610</name>
    <dbReference type="NCBI Taxonomy" id="667725"/>
    <lineage>
        <taxon>Eukaryota</taxon>
        <taxon>Ichthyosporea</taxon>
        <taxon>Ichthyophonida</taxon>
        <taxon>Sphaeroforma</taxon>
    </lineage>
</organism>
<gene>
    <name evidence="2" type="ORF">SARC_14514</name>
</gene>
<proteinExistence type="predicted"/>
<keyword evidence="3" id="KW-1185">Reference proteome</keyword>
<sequence>MTSNNGSSSDLGGFGNGFTSYIDLTGSEPITRVVRHEQGTTSDEPKMPTAVIQMCLLGPIHTIHQTNDLKPPPRTEPQKLGTTTTATGNTGGSAIPVQVTEDDHRVNLSMELIREHMFTCGVCTCVSHTVTTTVCCTFIMCVTCCNKLPSDACPNCREPRVVLARNPISKHLLQAFEFSCLKCSERLNPITSERHACFLPQVTTATKKPVRFGTGGLRDFMNVSHLELPDKYRTLLDRYLQPTSNQYPLNMRLGKYYALYIHEFRRLRGEPESPLVAFVRQKHRATGIAKGRVMQWIRADRLFATRNTLLYMG</sequence>
<dbReference type="AlphaFoldDB" id="A0A0L0F885"/>
<evidence type="ECO:0000313" key="2">
    <source>
        <dbReference type="EMBL" id="KNC72924.1"/>
    </source>
</evidence>
<dbReference type="EMBL" id="KQ246318">
    <property type="protein sequence ID" value="KNC72924.1"/>
    <property type="molecule type" value="Genomic_DNA"/>
</dbReference>
<accession>A0A0L0F885</accession>
<feature type="region of interest" description="Disordered" evidence="1">
    <location>
        <begin position="66"/>
        <end position="93"/>
    </location>
</feature>